<gene>
    <name evidence="2" type="ORF">RFI_23828</name>
</gene>
<keyword evidence="3" id="KW-1185">Reference proteome</keyword>
<dbReference type="EMBL" id="ASPP01020546">
    <property type="protein sequence ID" value="ETO13532.1"/>
    <property type="molecule type" value="Genomic_DNA"/>
</dbReference>
<comment type="caution">
    <text evidence="2">The sequence shown here is derived from an EMBL/GenBank/DDBJ whole genome shotgun (WGS) entry which is preliminary data.</text>
</comment>
<protein>
    <submittedName>
        <fullName evidence="2">Viral A-type inclusion protein</fullName>
    </submittedName>
</protein>
<reference evidence="2 3" key="1">
    <citation type="journal article" date="2013" name="Curr. Biol.">
        <title>The Genome of the Foraminiferan Reticulomyxa filosa.</title>
        <authorList>
            <person name="Glockner G."/>
            <person name="Hulsmann N."/>
            <person name="Schleicher M."/>
            <person name="Noegel A.A."/>
            <person name="Eichinger L."/>
            <person name="Gallinger C."/>
            <person name="Pawlowski J."/>
            <person name="Sierra R."/>
            <person name="Euteneuer U."/>
            <person name="Pillet L."/>
            <person name="Moustafa A."/>
            <person name="Platzer M."/>
            <person name="Groth M."/>
            <person name="Szafranski K."/>
            <person name="Schliwa M."/>
        </authorList>
    </citation>
    <scope>NUCLEOTIDE SEQUENCE [LARGE SCALE GENOMIC DNA]</scope>
</reference>
<organism evidence="2 3">
    <name type="scientific">Reticulomyxa filosa</name>
    <dbReference type="NCBI Taxonomy" id="46433"/>
    <lineage>
        <taxon>Eukaryota</taxon>
        <taxon>Sar</taxon>
        <taxon>Rhizaria</taxon>
        <taxon>Retaria</taxon>
        <taxon>Foraminifera</taxon>
        <taxon>Monothalamids</taxon>
        <taxon>Reticulomyxidae</taxon>
        <taxon>Reticulomyxa</taxon>
    </lineage>
</organism>
<evidence type="ECO:0000256" key="1">
    <source>
        <dbReference type="SAM" id="Coils"/>
    </source>
</evidence>
<accession>X6MJB8</accession>
<sequence length="217" mass="25966">MYKYLTKESAQVEALREEYKGLKQQWKEKETEWTEEKQVLRKHVQQLQSEMEAMKAENDEINAELTTLQHINSDYSKGNEEKTLLCKQVSATEDEMRRKHEELTRANHQHAHLKQQIDLQDKDKSAEQEYNVLLNEKRSLTQYIESIKTKIQSLQTNYDEISEKHKQTLSHMEEVEQTYKQQVNHFSSFLFDYLIAYSFFFLKKKKKKNRPIGISVT</sequence>
<dbReference type="Proteomes" id="UP000023152">
    <property type="component" value="Unassembled WGS sequence"/>
</dbReference>
<proteinExistence type="predicted"/>
<evidence type="ECO:0000313" key="2">
    <source>
        <dbReference type="EMBL" id="ETO13532.1"/>
    </source>
</evidence>
<name>X6MJB8_RETFI</name>
<dbReference type="AlphaFoldDB" id="X6MJB8"/>
<feature type="coiled-coil region" evidence="1">
    <location>
        <begin position="5"/>
        <end position="116"/>
    </location>
</feature>
<keyword evidence="1" id="KW-0175">Coiled coil</keyword>
<dbReference type="Gene3D" id="1.10.287.1490">
    <property type="match status" value="1"/>
</dbReference>
<evidence type="ECO:0000313" key="3">
    <source>
        <dbReference type="Proteomes" id="UP000023152"/>
    </source>
</evidence>